<gene>
    <name evidence="3" type="ORF">SALB_01016</name>
</gene>
<dbReference type="EMBL" id="BHXC01000006">
    <property type="protein sequence ID" value="GCB88346.1"/>
    <property type="molecule type" value="Genomic_DNA"/>
</dbReference>
<protein>
    <submittedName>
        <fullName evidence="3">Peptidase</fullName>
    </submittedName>
</protein>
<dbReference type="InterPro" id="IPR046366">
    <property type="entry name" value="MPAB"/>
</dbReference>
<evidence type="ECO:0000259" key="2">
    <source>
        <dbReference type="Pfam" id="PF09995"/>
    </source>
</evidence>
<evidence type="ECO:0000256" key="1">
    <source>
        <dbReference type="SAM" id="MobiDB-lite"/>
    </source>
</evidence>
<dbReference type="Proteomes" id="UP000288351">
    <property type="component" value="Unassembled WGS sequence"/>
</dbReference>
<sequence>MALTHFPGDVKLGLNLGFYRTFAVPSIARVLAGTGKLTKQPRVRAKATGELMYTLIEHGLDTGEGEAAVQKLIRLHSGLAVSNEDFVYVLAAFCITPVRWIDTHGWRRTNQTEKRATHTFYSLLSERMGITDVPDSFEEFTAWMDAFEVRTFRSTAEGHSLVTATRSLLSDRMPRLLSPLANGIFTCLLGERLRRTFELPRPRLLVRSAVSAALWGRRLRMRRAHTRGLASPHPHGDPSEEPVGTGTAN</sequence>
<dbReference type="InterPro" id="IPR018713">
    <property type="entry name" value="MPAB/Lcp_cat_dom"/>
</dbReference>
<feature type="region of interest" description="Disordered" evidence="1">
    <location>
        <begin position="227"/>
        <end position="249"/>
    </location>
</feature>
<evidence type="ECO:0000313" key="3">
    <source>
        <dbReference type="EMBL" id="GCB88346.1"/>
    </source>
</evidence>
<feature type="domain" description="ER-bound oxygenase mpaB/mpaB'/Rubber oxygenase catalytic" evidence="2">
    <location>
        <begin position="22"/>
        <end position="209"/>
    </location>
</feature>
<accession>A0A401QSG1</accession>
<dbReference type="AlphaFoldDB" id="A0A401QSG1"/>
<proteinExistence type="predicted"/>
<name>A0A401QSG1_STRNR</name>
<reference evidence="3 4" key="1">
    <citation type="journal article" date="2019" name="Microbiol. Resour. Announc.">
        <title>Draft Genome Sequence of the Most Traditional epsilon-Poly-l-Lysine Producer, Streptomyces albulus NBRC14147.</title>
        <authorList>
            <person name="Yamanaka K."/>
            <person name="Hamano Y."/>
        </authorList>
    </citation>
    <scope>NUCLEOTIDE SEQUENCE [LARGE SCALE GENOMIC DNA]</scope>
    <source>
        <strain evidence="3 4">NBRC 14147</strain>
    </source>
</reference>
<dbReference type="Pfam" id="PF09995">
    <property type="entry name" value="MPAB_Lcp_cat"/>
    <property type="match status" value="1"/>
</dbReference>
<dbReference type="PANTHER" id="PTHR36124">
    <property type="match status" value="1"/>
</dbReference>
<organism evidence="3 4">
    <name type="scientific">Streptomyces noursei</name>
    <name type="common">Streptomyces albulus</name>
    <dbReference type="NCBI Taxonomy" id="1971"/>
    <lineage>
        <taxon>Bacteria</taxon>
        <taxon>Bacillati</taxon>
        <taxon>Actinomycetota</taxon>
        <taxon>Actinomycetes</taxon>
        <taxon>Kitasatosporales</taxon>
        <taxon>Streptomycetaceae</taxon>
        <taxon>Streptomyces</taxon>
    </lineage>
</organism>
<evidence type="ECO:0000313" key="4">
    <source>
        <dbReference type="Proteomes" id="UP000288351"/>
    </source>
</evidence>
<dbReference type="GO" id="GO:0016491">
    <property type="term" value="F:oxidoreductase activity"/>
    <property type="evidence" value="ECO:0007669"/>
    <property type="project" value="InterPro"/>
</dbReference>
<dbReference type="PANTHER" id="PTHR36124:SF1">
    <property type="entry name" value="ER-BOUND OXYGENASE MPAB_MPAB'_RUBBER OXYGENASE CATALYTIC DOMAIN-CONTAINING PROTEIN"/>
    <property type="match status" value="1"/>
</dbReference>
<comment type="caution">
    <text evidence="3">The sequence shown here is derived from an EMBL/GenBank/DDBJ whole genome shotgun (WGS) entry which is preliminary data.</text>
</comment>